<keyword evidence="1" id="KW-1133">Transmembrane helix</keyword>
<dbReference type="Proteomes" id="UP000546257">
    <property type="component" value="Unassembled WGS sequence"/>
</dbReference>
<name>A0A7J9SGG0_9EURY</name>
<keyword evidence="1" id="KW-0812">Transmembrane</keyword>
<feature type="transmembrane region" description="Helical" evidence="1">
    <location>
        <begin position="90"/>
        <end position="111"/>
    </location>
</feature>
<sequence length="113" mass="11836">MSSDGQSLRESFLSNSSVNWVDLGEATAGAILLQVFRLLIAIPQGFGAAIESFTDRITAGFASGIDQLSMAITGEAAAAWAPFDGGVFSLLLNTVVVLAAVFVAVQGWRWLDA</sequence>
<dbReference type="AlphaFoldDB" id="A0A7J9SGG0"/>
<evidence type="ECO:0000256" key="1">
    <source>
        <dbReference type="SAM" id="Phobius"/>
    </source>
</evidence>
<keyword evidence="3" id="KW-1185">Reference proteome</keyword>
<evidence type="ECO:0000313" key="2">
    <source>
        <dbReference type="EMBL" id="MBB6645076.1"/>
    </source>
</evidence>
<keyword evidence="1" id="KW-0472">Membrane</keyword>
<reference evidence="2 3" key="1">
    <citation type="submission" date="2020-08" db="EMBL/GenBank/DDBJ databases">
        <authorList>
            <person name="Seo M.-J."/>
        </authorList>
    </citation>
    <scope>NUCLEOTIDE SEQUENCE [LARGE SCALE GENOMIC DNA]</scope>
    <source>
        <strain evidence="2 3">MBLA0160</strain>
    </source>
</reference>
<accession>A0A7J9SGG0</accession>
<gene>
    <name evidence="2" type="ORF">H5V44_01955</name>
</gene>
<evidence type="ECO:0000313" key="3">
    <source>
        <dbReference type="Proteomes" id="UP000546257"/>
    </source>
</evidence>
<proteinExistence type="predicted"/>
<dbReference type="RefSeq" id="WP_185191454.1">
    <property type="nucleotide sequence ID" value="NZ_JACKXD010000001.1"/>
</dbReference>
<protein>
    <submittedName>
        <fullName evidence="2">Uncharacterized protein</fullName>
    </submittedName>
</protein>
<organism evidence="2 3">
    <name type="scientific">Halobellus ruber</name>
    <dbReference type="NCBI Taxonomy" id="2761102"/>
    <lineage>
        <taxon>Archaea</taxon>
        <taxon>Methanobacteriati</taxon>
        <taxon>Methanobacteriota</taxon>
        <taxon>Stenosarchaea group</taxon>
        <taxon>Halobacteria</taxon>
        <taxon>Halobacteriales</taxon>
        <taxon>Haloferacaceae</taxon>
        <taxon>Halobellus</taxon>
    </lineage>
</organism>
<dbReference type="EMBL" id="JACKXD010000001">
    <property type="protein sequence ID" value="MBB6645076.1"/>
    <property type="molecule type" value="Genomic_DNA"/>
</dbReference>
<comment type="caution">
    <text evidence="2">The sequence shown here is derived from an EMBL/GenBank/DDBJ whole genome shotgun (WGS) entry which is preliminary data.</text>
</comment>